<dbReference type="Proteomes" id="UP000504611">
    <property type="component" value="Unplaced"/>
</dbReference>
<organism evidence="4 5">
    <name type="scientific">Notothenia coriiceps</name>
    <name type="common">black rockcod</name>
    <dbReference type="NCBI Taxonomy" id="8208"/>
    <lineage>
        <taxon>Eukaryota</taxon>
        <taxon>Metazoa</taxon>
        <taxon>Chordata</taxon>
        <taxon>Craniata</taxon>
        <taxon>Vertebrata</taxon>
        <taxon>Euteleostomi</taxon>
        <taxon>Actinopterygii</taxon>
        <taxon>Neopterygii</taxon>
        <taxon>Teleostei</taxon>
        <taxon>Neoteleostei</taxon>
        <taxon>Acanthomorphata</taxon>
        <taxon>Eupercaria</taxon>
        <taxon>Perciformes</taxon>
        <taxon>Notothenioidei</taxon>
        <taxon>Nototheniidae</taxon>
        <taxon>Notothenia</taxon>
    </lineage>
</organism>
<sequence>LEAGRNILTEENHGLKRTLEEYAHYLQQGWVYFSGSFYRISSTMKPWQDSRRDCQQKGADLMIINSQEEQDFSRQSTNITWIGLTDRDTEGEWTWVDGTQLTTSFWHSGEPNNYDKSNEDCVNINLHDHQNSWNDAPCENEHFWICEKKM</sequence>
<gene>
    <name evidence="5" type="primary">LOC104961810</name>
</gene>
<dbReference type="SMART" id="SM00034">
    <property type="entry name" value="CLECT"/>
    <property type="match status" value="1"/>
</dbReference>
<dbReference type="InterPro" id="IPR001304">
    <property type="entry name" value="C-type_lectin-like"/>
</dbReference>
<keyword evidence="4" id="KW-1185">Reference proteome</keyword>
<dbReference type="KEGG" id="ncc:104961810"/>
<evidence type="ECO:0000313" key="4">
    <source>
        <dbReference type="Proteomes" id="UP000504611"/>
    </source>
</evidence>
<dbReference type="PROSITE" id="PS00615">
    <property type="entry name" value="C_TYPE_LECTIN_1"/>
    <property type="match status" value="1"/>
</dbReference>
<reference evidence="5" key="1">
    <citation type="submission" date="2025-08" db="UniProtKB">
        <authorList>
            <consortium name="RefSeq"/>
        </authorList>
    </citation>
    <scope>IDENTIFICATION</scope>
    <source>
        <tissue evidence="5">Muscle</tissue>
    </source>
</reference>
<evidence type="ECO:0000256" key="2">
    <source>
        <dbReference type="ARBA" id="ARBA00023157"/>
    </source>
</evidence>
<protein>
    <submittedName>
        <fullName evidence="5">CD209 antigen-like protein E</fullName>
    </submittedName>
</protein>
<proteinExistence type="predicted"/>
<dbReference type="InterPro" id="IPR016186">
    <property type="entry name" value="C-type_lectin-like/link_sf"/>
</dbReference>
<dbReference type="AlphaFoldDB" id="A0A6I9PST9"/>
<dbReference type="Pfam" id="PF00059">
    <property type="entry name" value="Lectin_C"/>
    <property type="match status" value="1"/>
</dbReference>
<keyword evidence="1" id="KW-0430">Lectin</keyword>
<evidence type="ECO:0000259" key="3">
    <source>
        <dbReference type="PROSITE" id="PS50041"/>
    </source>
</evidence>
<dbReference type="GO" id="GO:0030246">
    <property type="term" value="F:carbohydrate binding"/>
    <property type="evidence" value="ECO:0007669"/>
    <property type="project" value="UniProtKB-KW"/>
</dbReference>
<keyword evidence="2" id="KW-1015">Disulfide bond</keyword>
<dbReference type="InterPro" id="IPR018378">
    <property type="entry name" value="C-type_lectin_CS"/>
</dbReference>
<dbReference type="RefSeq" id="XP_010788456.1">
    <property type="nucleotide sequence ID" value="XM_010790154.1"/>
</dbReference>
<dbReference type="InterPro" id="IPR016187">
    <property type="entry name" value="CTDL_fold"/>
</dbReference>
<dbReference type="InterPro" id="IPR033989">
    <property type="entry name" value="CD209-like_CTLD"/>
</dbReference>
<dbReference type="Gene3D" id="3.10.100.10">
    <property type="entry name" value="Mannose-Binding Protein A, subunit A"/>
    <property type="match status" value="1"/>
</dbReference>
<dbReference type="SUPFAM" id="SSF56436">
    <property type="entry name" value="C-type lectin-like"/>
    <property type="match status" value="1"/>
</dbReference>
<accession>A0A6I9PST9</accession>
<dbReference type="OrthoDB" id="8950604at2759"/>
<dbReference type="GeneID" id="104961810"/>
<dbReference type="CDD" id="cd03590">
    <property type="entry name" value="CLECT_DC-SIGN_like"/>
    <property type="match status" value="1"/>
</dbReference>
<dbReference type="PROSITE" id="PS50041">
    <property type="entry name" value="C_TYPE_LECTIN_2"/>
    <property type="match status" value="1"/>
</dbReference>
<name>A0A6I9PST9_9TELE</name>
<evidence type="ECO:0000256" key="1">
    <source>
        <dbReference type="ARBA" id="ARBA00022734"/>
    </source>
</evidence>
<dbReference type="PANTHER" id="PTHR22803">
    <property type="entry name" value="MANNOSE, PHOSPHOLIPASE, LECTIN RECEPTOR RELATED"/>
    <property type="match status" value="1"/>
</dbReference>
<dbReference type="InterPro" id="IPR050111">
    <property type="entry name" value="C-type_lectin/snaclec_domain"/>
</dbReference>
<feature type="domain" description="C-type lectin" evidence="3">
    <location>
        <begin position="33"/>
        <end position="147"/>
    </location>
</feature>
<evidence type="ECO:0000313" key="5">
    <source>
        <dbReference type="RefSeq" id="XP_010788456.1"/>
    </source>
</evidence>
<feature type="non-terminal residue" evidence="5">
    <location>
        <position position="1"/>
    </location>
</feature>